<proteinExistence type="predicted"/>
<dbReference type="Pfam" id="PF01954">
    <property type="entry name" value="AF2212-like"/>
    <property type="match status" value="1"/>
</dbReference>
<dbReference type="InterPro" id="IPR008203">
    <property type="entry name" value="AF2212-like"/>
</dbReference>
<evidence type="ECO:0000313" key="2">
    <source>
        <dbReference type="Proteomes" id="UP000002985"/>
    </source>
</evidence>
<protein>
    <recommendedName>
        <fullName evidence="3">Antitoxin</fullName>
    </recommendedName>
</protein>
<gene>
    <name evidence="1" type="ORF">KSU1_D0260</name>
</gene>
<organism evidence="1 2">
    <name type="scientific">Candidatus Jettenia caeni</name>
    <dbReference type="NCBI Taxonomy" id="247490"/>
    <lineage>
        <taxon>Bacteria</taxon>
        <taxon>Pseudomonadati</taxon>
        <taxon>Planctomycetota</taxon>
        <taxon>Candidatus Brocadiia</taxon>
        <taxon>Candidatus Brocadiales</taxon>
        <taxon>Candidatus Brocadiaceae</taxon>
        <taxon>Candidatus Jettenia</taxon>
    </lineage>
</organism>
<name>I3IPC4_9BACT</name>
<reference evidence="1 2" key="1">
    <citation type="journal article" date="2012" name="FEBS Lett.">
        <title>Anammox organism KSU-1 expresses a NirK-type copper-containing nitrite reductase instead of a NirS-type with cytochrome cd1.</title>
        <authorList>
            <person name="Hira D."/>
            <person name="Toh H."/>
            <person name="Migita C.T."/>
            <person name="Okubo H."/>
            <person name="Nishiyama T."/>
            <person name="Hattori M."/>
            <person name="Furukawa K."/>
            <person name="Fujii T."/>
        </authorList>
    </citation>
    <scope>NUCLEOTIDE SEQUENCE [LARGE SCALE GENOMIC DNA]</scope>
</reference>
<dbReference type="Proteomes" id="UP000002985">
    <property type="component" value="Unassembled WGS sequence"/>
</dbReference>
<dbReference type="Gene3D" id="4.10.1150.10">
    <property type="entry name" value="AF2212/PG0164-like"/>
    <property type="match status" value="1"/>
</dbReference>
<dbReference type="SUPFAM" id="SSF141694">
    <property type="entry name" value="AF2212/PG0164-like"/>
    <property type="match status" value="1"/>
</dbReference>
<evidence type="ECO:0008006" key="3">
    <source>
        <dbReference type="Google" id="ProtNLM"/>
    </source>
</evidence>
<dbReference type="InterPro" id="IPR024069">
    <property type="entry name" value="AF2212-like_dom_sf"/>
</dbReference>
<dbReference type="EMBL" id="BAFH01000004">
    <property type="protein sequence ID" value="GAB63569.1"/>
    <property type="molecule type" value="Genomic_DNA"/>
</dbReference>
<sequence>MSKIIEAIYENGVLKPTKVLKLGEHQVVKIAIVSPEAHRKQKIPPAVKKIIRHLKSTLPTRTSKELIKDTQIDVD</sequence>
<accession>I3IPC4</accession>
<evidence type="ECO:0000313" key="1">
    <source>
        <dbReference type="EMBL" id="GAB63569.1"/>
    </source>
</evidence>
<dbReference type="AlphaFoldDB" id="I3IPC4"/>
<keyword evidence="2" id="KW-1185">Reference proteome</keyword>
<comment type="caution">
    <text evidence="1">The sequence shown here is derived from an EMBL/GenBank/DDBJ whole genome shotgun (WGS) entry which is preliminary data.</text>
</comment>